<organism evidence="2 3">
    <name type="scientific">Mycolicibacterium mageritense</name>
    <name type="common">Mycobacterium mageritense</name>
    <dbReference type="NCBI Taxonomy" id="53462"/>
    <lineage>
        <taxon>Bacteria</taxon>
        <taxon>Bacillati</taxon>
        <taxon>Actinomycetota</taxon>
        <taxon>Actinomycetes</taxon>
        <taxon>Mycobacteriales</taxon>
        <taxon>Mycobacteriaceae</taxon>
        <taxon>Mycolicibacterium</taxon>
    </lineage>
</organism>
<feature type="domain" description="Helix-turn-helix" evidence="1">
    <location>
        <begin position="11"/>
        <end position="59"/>
    </location>
</feature>
<evidence type="ECO:0000259" key="1">
    <source>
        <dbReference type="Pfam" id="PF12728"/>
    </source>
</evidence>
<accession>A0ABM7I535</accession>
<dbReference type="RefSeq" id="WP_036438917.1">
    <property type="nucleotide sequence ID" value="NZ_AP022567.1"/>
</dbReference>
<dbReference type="InterPro" id="IPR010093">
    <property type="entry name" value="SinI_DNA-bd"/>
</dbReference>
<reference evidence="2 3" key="1">
    <citation type="journal article" date="2019" name="Emerg. Microbes Infect.">
        <title>Comprehensive subspecies identification of 175 nontuberculous mycobacteria species based on 7547 genomic profiles.</title>
        <authorList>
            <person name="Matsumoto Y."/>
            <person name="Kinjo T."/>
            <person name="Motooka D."/>
            <person name="Nabeya D."/>
            <person name="Jung N."/>
            <person name="Uechi K."/>
            <person name="Horii T."/>
            <person name="Iida T."/>
            <person name="Fujita J."/>
            <person name="Nakamura S."/>
        </authorList>
    </citation>
    <scope>NUCLEOTIDE SEQUENCE [LARGE SCALE GENOMIC DNA]</scope>
    <source>
        <strain evidence="2 3">JCM 12375</strain>
    </source>
</reference>
<dbReference type="InterPro" id="IPR041657">
    <property type="entry name" value="HTH_17"/>
</dbReference>
<evidence type="ECO:0000313" key="3">
    <source>
        <dbReference type="Proteomes" id="UP000465622"/>
    </source>
</evidence>
<evidence type="ECO:0000313" key="2">
    <source>
        <dbReference type="EMBL" id="BBX38013.1"/>
    </source>
</evidence>
<protein>
    <recommendedName>
        <fullName evidence="1">Helix-turn-helix domain-containing protein</fullName>
    </recommendedName>
</protein>
<sequence>MAQRVLTDASLLTIPQAVSKLRISQRTFFRLMARGEIRKVKIGGRTLIRHSELLRFVDTCEEAP</sequence>
<dbReference type="NCBIfam" id="TIGR01764">
    <property type="entry name" value="excise"/>
    <property type="match status" value="1"/>
</dbReference>
<gene>
    <name evidence="2" type="ORF">MMAGJ_72950</name>
</gene>
<dbReference type="EMBL" id="AP022567">
    <property type="protein sequence ID" value="BBX38013.1"/>
    <property type="molecule type" value="Genomic_DNA"/>
</dbReference>
<dbReference type="Proteomes" id="UP000465622">
    <property type="component" value="Chromosome"/>
</dbReference>
<keyword evidence="3" id="KW-1185">Reference proteome</keyword>
<dbReference type="Pfam" id="PF12728">
    <property type="entry name" value="HTH_17"/>
    <property type="match status" value="1"/>
</dbReference>
<proteinExistence type="predicted"/>
<name>A0ABM7I535_MYCME</name>